<dbReference type="GO" id="GO:0004622">
    <property type="term" value="F:phosphatidylcholine lysophospholipase activity"/>
    <property type="evidence" value="ECO:0007669"/>
    <property type="project" value="TreeGrafter"/>
</dbReference>
<dbReference type="PANTHER" id="PTHR30383">
    <property type="entry name" value="THIOESTERASE 1/PROTEASE 1/LYSOPHOSPHOLIPASE L1"/>
    <property type="match status" value="1"/>
</dbReference>
<dbReference type="SUPFAM" id="SSF52266">
    <property type="entry name" value="SGNH hydrolase"/>
    <property type="match status" value="1"/>
</dbReference>
<evidence type="ECO:0000259" key="3">
    <source>
        <dbReference type="Pfam" id="PF13472"/>
    </source>
</evidence>
<name>A0AA38SBK5_9PEZI</name>
<dbReference type="InterPro" id="IPR013830">
    <property type="entry name" value="SGNH_hydro"/>
</dbReference>
<accession>A0AA38SBK5</accession>
<keyword evidence="2" id="KW-0732">Signal</keyword>
<dbReference type="Proteomes" id="UP001174691">
    <property type="component" value="Unassembled WGS sequence"/>
</dbReference>
<evidence type="ECO:0000313" key="4">
    <source>
        <dbReference type="EMBL" id="KAJ9161731.1"/>
    </source>
</evidence>
<dbReference type="InterPro" id="IPR036514">
    <property type="entry name" value="SGNH_hydro_sf"/>
</dbReference>
<proteinExistence type="predicted"/>
<dbReference type="CDD" id="cd01833">
    <property type="entry name" value="XynB_like"/>
    <property type="match status" value="1"/>
</dbReference>
<sequence>MVMAFLLAAFAAPLVHSGIATAPHHQAGTRQALPPLANGTALRIMPLGASITWGQASSDGNGYRGVLRTMLTSGGNPVNMVGTQQHGSMPDNDVEGWPGYVIDQVFAKANSSVPAWKPNVILVNAGTNDCSQNKSIDRAGERMLAMLEHLFDMSPRATIVLSSLIINKNATVEDRVLNVNDQYREVAAGLKAKGRRLVFAEMHGGDGPQVADMSDDTHPNDRGYQKMAVLWYNALATADRGGLLVAPEPVDGVPDDGGAKKKGRG</sequence>
<dbReference type="Pfam" id="PF13472">
    <property type="entry name" value="Lipase_GDSL_2"/>
    <property type="match status" value="1"/>
</dbReference>
<reference evidence="4" key="1">
    <citation type="submission" date="2022-07" db="EMBL/GenBank/DDBJ databases">
        <title>Fungi with potential for degradation of polypropylene.</title>
        <authorList>
            <person name="Gostincar C."/>
        </authorList>
    </citation>
    <scope>NUCLEOTIDE SEQUENCE</scope>
    <source>
        <strain evidence="4">EXF-13287</strain>
    </source>
</reference>
<evidence type="ECO:0000313" key="5">
    <source>
        <dbReference type="Proteomes" id="UP001174691"/>
    </source>
</evidence>
<organism evidence="4 5">
    <name type="scientific">Coniochaeta hoffmannii</name>
    <dbReference type="NCBI Taxonomy" id="91930"/>
    <lineage>
        <taxon>Eukaryota</taxon>
        <taxon>Fungi</taxon>
        <taxon>Dikarya</taxon>
        <taxon>Ascomycota</taxon>
        <taxon>Pezizomycotina</taxon>
        <taxon>Sordariomycetes</taxon>
        <taxon>Sordariomycetidae</taxon>
        <taxon>Coniochaetales</taxon>
        <taxon>Coniochaetaceae</taxon>
        <taxon>Coniochaeta</taxon>
    </lineage>
</organism>
<feature type="domain" description="SGNH hydrolase-type esterase" evidence="3">
    <location>
        <begin position="47"/>
        <end position="225"/>
    </location>
</feature>
<feature type="region of interest" description="Disordered" evidence="1">
    <location>
        <begin position="246"/>
        <end position="265"/>
    </location>
</feature>
<protein>
    <submittedName>
        <fullName evidence="4">Carbohydrate esterase family 3 protein</fullName>
    </submittedName>
</protein>
<feature type="chain" id="PRO_5041359062" evidence="2">
    <location>
        <begin position="18"/>
        <end position="265"/>
    </location>
</feature>
<dbReference type="Gene3D" id="3.40.50.1110">
    <property type="entry name" value="SGNH hydrolase"/>
    <property type="match status" value="1"/>
</dbReference>
<dbReference type="AlphaFoldDB" id="A0AA38SBK5"/>
<dbReference type="InterPro" id="IPR051532">
    <property type="entry name" value="Ester_Hydrolysis_Enzymes"/>
</dbReference>
<comment type="caution">
    <text evidence="4">The sequence shown here is derived from an EMBL/GenBank/DDBJ whole genome shotgun (WGS) entry which is preliminary data.</text>
</comment>
<dbReference type="EMBL" id="JANBVN010000019">
    <property type="protein sequence ID" value="KAJ9161731.1"/>
    <property type="molecule type" value="Genomic_DNA"/>
</dbReference>
<dbReference type="PANTHER" id="PTHR30383:SF31">
    <property type="entry name" value="SGNH HYDROLASE-TYPE ESTERASE DOMAIN-CONTAINING PROTEIN-RELATED"/>
    <property type="match status" value="1"/>
</dbReference>
<gene>
    <name evidence="4" type="ORF">NKR19_g1957</name>
</gene>
<evidence type="ECO:0000256" key="2">
    <source>
        <dbReference type="SAM" id="SignalP"/>
    </source>
</evidence>
<keyword evidence="5" id="KW-1185">Reference proteome</keyword>
<feature type="signal peptide" evidence="2">
    <location>
        <begin position="1"/>
        <end position="17"/>
    </location>
</feature>
<evidence type="ECO:0000256" key="1">
    <source>
        <dbReference type="SAM" id="MobiDB-lite"/>
    </source>
</evidence>